<gene>
    <name evidence="4" type="ORF">FDP41_001868</name>
</gene>
<dbReference type="Pfam" id="PF01655">
    <property type="entry name" value="Ribosomal_L32e"/>
    <property type="match status" value="1"/>
</dbReference>
<dbReference type="GO" id="GO:0003735">
    <property type="term" value="F:structural constituent of ribosome"/>
    <property type="evidence" value="ECO:0007669"/>
    <property type="project" value="InterPro"/>
</dbReference>
<name>A0A6A5BYM0_NAEFO</name>
<comment type="caution">
    <text evidence="4">The sequence shown here is derived from an EMBL/GenBank/DDBJ whole genome shotgun (WGS) entry which is preliminary data.</text>
</comment>
<dbReference type="VEuPathDB" id="AmoebaDB:NfTy_032760"/>
<dbReference type="EMBL" id="VFQX01000028">
    <property type="protein sequence ID" value="KAF0978798.1"/>
    <property type="molecule type" value="Genomic_DNA"/>
</dbReference>
<dbReference type="VEuPathDB" id="AmoebaDB:NF0009780"/>
<dbReference type="SMART" id="SM01393">
    <property type="entry name" value="Ribosomal_L32e"/>
    <property type="match status" value="1"/>
</dbReference>
<dbReference type="PANTHER" id="PTHR23413:SF1">
    <property type="entry name" value="RIBOSOMAL PROTEIN L32"/>
    <property type="match status" value="1"/>
</dbReference>
<dbReference type="OrthoDB" id="268693at2759"/>
<dbReference type="SUPFAM" id="SSF52042">
    <property type="entry name" value="Ribosomal protein L32e"/>
    <property type="match status" value="1"/>
</dbReference>
<dbReference type="GeneID" id="68109086"/>
<dbReference type="RefSeq" id="XP_044563511.1">
    <property type="nucleotide sequence ID" value="XM_044704999.1"/>
</dbReference>
<keyword evidence="2" id="KW-0689">Ribosomal protein</keyword>
<proteinExistence type="inferred from homology"/>
<evidence type="ECO:0000256" key="3">
    <source>
        <dbReference type="ARBA" id="ARBA00023274"/>
    </source>
</evidence>
<reference evidence="4 5" key="1">
    <citation type="journal article" date="2019" name="Sci. Rep.">
        <title>Nanopore sequencing improves the draft genome of the human pathogenic amoeba Naegleria fowleri.</title>
        <authorList>
            <person name="Liechti N."/>
            <person name="Schurch N."/>
            <person name="Bruggmann R."/>
            <person name="Wittwer M."/>
        </authorList>
    </citation>
    <scope>NUCLEOTIDE SEQUENCE [LARGE SCALE GENOMIC DNA]</scope>
    <source>
        <strain evidence="4 5">ATCC 30894</strain>
    </source>
</reference>
<dbReference type="AlphaFoldDB" id="A0A6A5BYM0"/>
<sequence>MVAPKLNIKPTHKREKKFRRFDAHKFKRLAQTTTWRYPHGIDNPQRRHYRGHGAMPSVGFGTAKVVKYHDRKTRLIPYVVSNAKDLEVLLMHNDKYAAVINHQVGAQKRKQIVERAKELDIKLLNATARLKTEETQ</sequence>
<keyword evidence="5" id="KW-1185">Reference proteome</keyword>
<accession>A0A6A5BYM0</accession>
<comment type="similarity">
    <text evidence="1">Belongs to the eukaryotic ribosomal protein eL32 family.</text>
</comment>
<keyword evidence="3" id="KW-0687">Ribonucleoprotein</keyword>
<protein>
    <recommendedName>
        <fullName evidence="6">60S ribosomal protein L32</fullName>
    </recommendedName>
</protein>
<dbReference type="PANTHER" id="PTHR23413">
    <property type="entry name" value="60S RIBOSOMAL PROTEIN L32 AND DNA-DIRECTED RNA POLYMERASE II, SUBUNIT N"/>
    <property type="match status" value="1"/>
</dbReference>
<dbReference type="GO" id="GO:0006412">
    <property type="term" value="P:translation"/>
    <property type="evidence" value="ECO:0007669"/>
    <property type="project" value="InterPro"/>
</dbReference>
<organism evidence="4 5">
    <name type="scientific">Naegleria fowleri</name>
    <name type="common">Brain eating amoeba</name>
    <dbReference type="NCBI Taxonomy" id="5763"/>
    <lineage>
        <taxon>Eukaryota</taxon>
        <taxon>Discoba</taxon>
        <taxon>Heterolobosea</taxon>
        <taxon>Tetramitia</taxon>
        <taxon>Eutetramitia</taxon>
        <taxon>Vahlkampfiidae</taxon>
        <taxon>Naegleria</taxon>
    </lineage>
</organism>
<dbReference type="OMA" id="HPSGYEE"/>
<dbReference type="GO" id="GO:0022625">
    <property type="term" value="C:cytosolic large ribosomal subunit"/>
    <property type="evidence" value="ECO:0007669"/>
    <property type="project" value="TreeGrafter"/>
</dbReference>
<evidence type="ECO:0000256" key="1">
    <source>
        <dbReference type="ARBA" id="ARBA00008431"/>
    </source>
</evidence>
<dbReference type="InterPro" id="IPR001515">
    <property type="entry name" value="Ribosomal_eL32"/>
</dbReference>
<dbReference type="Proteomes" id="UP000444721">
    <property type="component" value="Unassembled WGS sequence"/>
</dbReference>
<evidence type="ECO:0008006" key="6">
    <source>
        <dbReference type="Google" id="ProtNLM"/>
    </source>
</evidence>
<evidence type="ECO:0000256" key="2">
    <source>
        <dbReference type="ARBA" id="ARBA00022980"/>
    </source>
</evidence>
<dbReference type="CDD" id="cd00513">
    <property type="entry name" value="Ribosomal_L32_L32e"/>
    <property type="match status" value="1"/>
</dbReference>
<dbReference type="InterPro" id="IPR036351">
    <property type="entry name" value="Ribosomal_eL32_sf"/>
</dbReference>
<dbReference type="VEuPathDB" id="AmoebaDB:FDP41_001868"/>
<evidence type="ECO:0000313" key="5">
    <source>
        <dbReference type="Proteomes" id="UP000444721"/>
    </source>
</evidence>
<evidence type="ECO:0000313" key="4">
    <source>
        <dbReference type="EMBL" id="KAF0978798.1"/>
    </source>
</evidence>